<reference evidence="2 3" key="1">
    <citation type="journal article" date="2024" name="J Genomics">
        <title>Draft genome sequencing and assembly of Favolaschia claudopus CIRM-BRFM 2984 isolated from oak limbs.</title>
        <authorList>
            <person name="Navarro D."/>
            <person name="Drula E."/>
            <person name="Chaduli D."/>
            <person name="Cazenave R."/>
            <person name="Ahrendt S."/>
            <person name="Wang J."/>
            <person name="Lipzen A."/>
            <person name="Daum C."/>
            <person name="Barry K."/>
            <person name="Grigoriev I.V."/>
            <person name="Favel A."/>
            <person name="Rosso M.N."/>
            <person name="Martin F."/>
        </authorList>
    </citation>
    <scope>NUCLEOTIDE SEQUENCE [LARGE SCALE GENOMIC DNA]</scope>
    <source>
        <strain evidence="2 3">CIRM-BRFM 2984</strain>
    </source>
</reference>
<feature type="compositionally biased region" description="Basic residues" evidence="1">
    <location>
        <begin position="456"/>
        <end position="468"/>
    </location>
</feature>
<sequence>MHHILPKHLAVSIKEGIKLKHRTAFDAFTSGLEASDSSAELAAWKRQVLEWEVQPHLDLEGSPFEIAEEDKLSLDLQVTSEEFLCTEAWTEINREHTPGSFITLGLELEETQRKLEVDVRALKDPLTAFTKRRTTLLRRIYKFRQVQAVYMPTVRVLLSETQKAGFDGNGQQLPEATRLFMLWELGSREVRGRACATGLTEIEARMRYGEASDALEAVRNGLRARTMTNRYKLATPIIASLVLAPAPTPVRSFGRPLRHPPAPPRHALAHRSPPYPPYPAPDSVCLLTRRPPRRWLATTTVNSVGLDSFPPRRPAHAYSLARPPCLYPNIVRSFVPPPRPLVCFATLRDTSRSLVRPTLARSWLPTRALAPSSLRRSSTLTRFNHKTGRMFSRPHILLTRPSPMSLARSPHHPRLARSRHVAPTHPPLARAHLPSPCANSRGVPASSSLAHDATRRPRRSCSRRPRPF</sequence>
<dbReference type="EMBL" id="JAWWNJ010000278">
    <property type="protein sequence ID" value="KAK6966393.1"/>
    <property type="molecule type" value="Genomic_DNA"/>
</dbReference>
<protein>
    <submittedName>
        <fullName evidence="2">Uncharacterized protein</fullName>
    </submittedName>
</protein>
<comment type="caution">
    <text evidence="2">The sequence shown here is derived from an EMBL/GenBank/DDBJ whole genome shotgun (WGS) entry which is preliminary data.</text>
</comment>
<feature type="region of interest" description="Disordered" evidence="1">
    <location>
        <begin position="401"/>
        <end position="468"/>
    </location>
</feature>
<evidence type="ECO:0000313" key="3">
    <source>
        <dbReference type="Proteomes" id="UP001362999"/>
    </source>
</evidence>
<evidence type="ECO:0000313" key="2">
    <source>
        <dbReference type="EMBL" id="KAK6966393.1"/>
    </source>
</evidence>
<dbReference type="Proteomes" id="UP001362999">
    <property type="component" value="Unassembled WGS sequence"/>
</dbReference>
<name>A0AAV9Z0R4_9AGAR</name>
<gene>
    <name evidence="2" type="ORF">R3P38DRAFT_3246345</name>
</gene>
<accession>A0AAV9Z0R4</accession>
<proteinExistence type="predicted"/>
<organism evidence="2 3">
    <name type="scientific">Favolaschia claudopus</name>
    <dbReference type="NCBI Taxonomy" id="2862362"/>
    <lineage>
        <taxon>Eukaryota</taxon>
        <taxon>Fungi</taxon>
        <taxon>Dikarya</taxon>
        <taxon>Basidiomycota</taxon>
        <taxon>Agaricomycotina</taxon>
        <taxon>Agaricomycetes</taxon>
        <taxon>Agaricomycetidae</taxon>
        <taxon>Agaricales</taxon>
        <taxon>Marasmiineae</taxon>
        <taxon>Mycenaceae</taxon>
        <taxon>Favolaschia</taxon>
    </lineage>
</organism>
<feature type="compositionally biased region" description="Basic residues" evidence="1">
    <location>
        <begin position="409"/>
        <end position="422"/>
    </location>
</feature>
<keyword evidence="3" id="KW-1185">Reference proteome</keyword>
<dbReference type="AlphaFoldDB" id="A0AAV9Z0R4"/>
<evidence type="ECO:0000256" key="1">
    <source>
        <dbReference type="SAM" id="MobiDB-lite"/>
    </source>
</evidence>